<dbReference type="AlphaFoldDB" id="A0A914UV24"/>
<organism evidence="2 3">
    <name type="scientific">Plectus sambesii</name>
    <dbReference type="NCBI Taxonomy" id="2011161"/>
    <lineage>
        <taxon>Eukaryota</taxon>
        <taxon>Metazoa</taxon>
        <taxon>Ecdysozoa</taxon>
        <taxon>Nematoda</taxon>
        <taxon>Chromadorea</taxon>
        <taxon>Plectida</taxon>
        <taxon>Plectina</taxon>
        <taxon>Plectoidea</taxon>
        <taxon>Plectidae</taxon>
        <taxon>Plectus</taxon>
    </lineage>
</organism>
<protein>
    <submittedName>
        <fullName evidence="3">Uncharacterized protein</fullName>
    </submittedName>
</protein>
<proteinExistence type="predicted"/>
<dbReference type="Proteomes" id="UP000887566">
    <property type="component" value="Unplaced"/>
</dbReference>
<name>A0A914UV24_9BILA</name>
<evidence type="ECO:0000313" key="3">
    <source>
        <dbReference type="WBParaSite" id="PSAMB.scaffold1236size33955.g11862.t1"/>
    </source>
</evidence>
<accession>A0A914UV24</accession>
<keyword evidence="2" id="KW-1185">Reference proteome</keyword>
<evidence type="ECO:0000256" key="1">
    <source>
        <dbReference type="SAM" id="MobiDB-lite"/>
    </source>
</evidence>
<dbReference type="WBParaSite" id="PSAMB.scaffold1236size33955.g11862.t1">
    <property type="protein sequence ID" value="PSAMB.scaffold1236size33955.g11862.t1"/>
    <property type="gene ID" value="PSAMB.scaffold1236size33955.g11862"/>
</dbReference>
<reference evidence="3" key="1">
    <citation type="submission" date="2022-11" db="UniProtKB">
        <authorList>
            <consortium name="WormBaseParasite"/>
        </authorList>
    </citation>
    <scope>IDENTIFICATION</scope>
</reference>
<feature type="region of interest" description="Disordered" evidence="1">
    <location>
        <begin position="66"/>
        <end position="104"/>
    </location>
</feature>
<evidence type="ECO:0000313" key="2">
    <source>
        <dbReference type="Proteomes" id="UP000887566"/>
    </source>
</evidence>
<feature type="region of interest" description="Disordered" evidence="1">
    <location>
        <begin position="1"/>
        <end position="32"/>
    </location>
</feature>
<sequence>MRIKLEPNRTLVHSGSSPRSRPRDQRQLPNTLPGWVTNRWGISGAGGATVAVANCPFPERRRATWSWRKGQIPPRHHRPTLDRHSSAVRVKAPPTEHGAFASGRLAENRKQRRYCWARSRPSPTHARSEGLPSPPSRTSSALTIPPDGRQKPPPQTTTDGRLSLLFVALATRVTTQILAPVDPRLALPVLLSPSVRAVPLSSFGGVLLPSCARNRSPQELPRRIWRKNRTRQ</sequence>
<feature type="region of interest" description="Disordered" evidence="1">
    <location>
        <begin position="117"/>
        <end position="159"/>
    </location>
</feature>